<feature type="compositionally biased region" description="Basic and acidic residues" evidence="5">
    <location>
        <begin position="46"/>
        <end position="61"/>
    </location>
</feature>
<dbReference type="InterPro" id="IPR044692">
    <property type="entry name" value="WPP1/2/3"/>
</dbReference>
<comment type="subcellular location">
    <subcellularLocation>
        <location evidence="2">Cytoplasm</location>
    </subcellularLocation>
    <subcellularLocation>
        <location evidence="1">Nucleus</location>
    </subcellularLocation>
</comment>
<evidence type="ECO:0000256" key="2">
    <source>
        <dbReference type="ARBA" id="ARBA00004496"/>
    </source>
</evidence>
<evidence type="ECO:0000256" key="3">
    <source>
        <dbReference type="ARBA" id="ARBA00022490"/>
    </source>
</evidence>
<dbReference type="InterPro" id="IPR025265">
    <property type="entry name" value="WPP_dom"/>
</dbReference>
<keyword evidence="4" id="KW-0539">Nucleus</keyword>
<evidence type="ECO:0000259" key="6">
    <source>
        <dbReference type="Pfam" id="PF13943"/>
    </source>
</evidence>
<evidence type="ECO:0000256" key="1">
    <source>
        <dbReference type="ARBA" id="ARBA00004123"/>
    </source>
</evidence>
<feature type="domain" description="WPP" evidence="6">
    <location>
        <begin position="67"/>
        <end position="156"/>
    </location>
</feature>
<keyword evidence="3" id="KW-0963">Cytoplasm</keyword>
<dbReference type="InterPro" id="IPR038214">
    <property type="entry name" value="WPP_sf"/>
</dbReference>
<evidence type="ECO:0000256" key="4">
    <source>
        <dbReference type="ARBA" id="ARBA00023242"/>
    </source>
</evidence>
<reference evidence="7 8" key="1">
    <citation type="journal article" date="2023" name="Hortic Res">
        <title>The complete reference genome for grapevine (Vitis vinifera L.) genetics and breeding.</title>
        <authorList>
            <person name="Shi X."/>
            <person name="Cao S."/>
            <person name="Wang X."/>
            <person name="Huang S."/>
            <person name="Wang Y."/>
            <person name="Liu Z."/>
            <person name="Liu W."/>
            <person name="Leng X."/>
            <person name="Peng Y."/>
            <person name="Wang N."/>
            <person name="Wang Y."/>
            <person name="Ma Z."/>
            <person name="Xu X."/>
            <person name="Zhang F."/>
            <person name="Xue H."/>
            <person name="Zhong H."/>
            <person name="Wang Y."/>
            <person name="Zhang K."/>
            <person name="Velt A."/>
            <person name="Avia K."/>
            <person name="Holtgrawe D."/>
            <person name="Grimplet J."/>
            <person name="Matus J.T."/>
            <person name="Ware D."/>
            <person name="Wu X."/>
            <person name="Wang H."/>
            <person name="Liu C."/>
            <person name="Fang Y."/>
            <person name="Rustenholz C."/>
            <person name="Cheng Z."/>
            <person name="Xiao H."/>
            <person name="Zhou Y."/>
        </authorList>
    </citation>
    <scope>NUCLEOTIDE SEQUENCE [LARGE SCALE GENOMIC DNA]</scope>
    <source>
        <strain evidence="8">cv. Pinot noir / PN40024</strain>
        <tissue evidence="7">Leaf</tissue>
    </source>
</reference>
<protein>
    <recommendedName>
        <fullName evidence="6">WPP domain-containing protein</fullName>
    </recommendedName>
</protein>
<feature type="region of interest" description="Disordered" evidence="5">
    <location>
        <begin position="28"/>
        <end position="61"/>
    </location>
</feature>
<evidence type="ECO:0000256" key="5">
    <source>
        <dbReference type="SAM" id="MobiDB-lite"/>
    </source>
</evidence>
<keyword evidence="8" id="KW-1185">Reference proteome</keyword>
<dbReference type="PANTHER" id="PTHR34362">
    <property type="entry name" value="WPP DOMAIN-CONTAINING PROTEIN 1-RELATED"/>
    <property type="match status" value="1"/>
</dbReference>
<feature type="compositionally biased region" description="Low complexity" evidence="5">
    <location>
        <begin position="163"/>
        <end position="183"/>
    </location>
</feature>
<sequence>MAHAPLPHSINTHQYTYSGAIKIFPKMTDKEDNGLSEPSTMAESDNPPHHQEPPQEAKKPDKINVAFSIWPPTQRTRDAVINRLIETLTTPSVLAKRYGTMPADEASATARLVEEEAYAAAGGSPNADDEGIEILQVYSREISKRMLEAVKTRAGSGSTADDAPQSPVAASVAASTISEEISSVKTESV</sequence>
<gene>
    <name evidence="7" type="ORF">VitviT2T_027500</name>
</gene>
<dbReference type="PANTHER" id="PTHR34362:SF1">
    <property type="entry name" value="WPP DOMAIN-CONTAINING PROTEIN 1-RELATED"/>
    <property type="match status" value="1"/>
</dbReference>
<dbReference type="Pfam" id="PF13943">
    <property type="entry name" value="WPP"/>
    <property type="match status" value="1"/>
</dbReference>
<dbReference type="Gene3D" id="1.10.246.200">
    <property type="entry name" value="WPP domain"/>
    <property type="match status" value="1"/>
</dbReference>
<proteinExistence type="predicted"/>
<accession>A0ABY9DQJ4</accession>
<evidence type="ECO:0000313" key="7">
    <source>
        <dbReference type="EMBL" id="WKA09890.1"/>
    </source>
</evidence>
<organism evidence="7 8">
    <name type="scientific">Vitis vinifera</name>
    <name type="common">Grape</name>
    <dbReference type="NCBI Taxonomy" id="29760"/>
    <lineage>
        <taxon>Eukaryota</taxon>
        <taxon>Viridiplantae</taxon>
        <taxon>Streptophyta</taxon>
        <taxon>Embryophyta</taxon>
        <taxon>Tracheophyta</taxon>
        <taxon>Spermatophyta</taxon>
        <taxon>Magnoliopsida</taxon>
        <taxon>eudicotyledons</taxon>
        <taxon>Gunneridae</taxon>
        <taxon>Pentapetalae</taxon>
        <taxon>rosids</taxon>
        <taxon>Vitales</taxon>
        <taxon>Vitaceae</taxon>
        <taxon>Viteae</taxon>
        <taxon>Vitis</taxon>
    </lineage>
</organism>
<evidence type="ECO:0000313" key="8">
    <source>
        <dbReference type="Proteomes" id="UP001227230"/>
    </source>
</evidence>
<dbReference type="Proteomes" id="UP001227230">
    <property type="component" value="Chromosome 18"/>
</dbReference>
<feature type="region of interest" description="Disordered" evidence="5">
    <location>
        <begin position="153"/>
        <end position="189"/>
    </location>
</feature>
<name>A0ABY9DQJ4_VITVI</name>
<dbReference type="EMBL" id="CP126665">
    <property type="protein sequence ID" value="WKA09890.1"/>
    <property type="molecule type" value="Genomic_DNA"/>
</dbReference>